<protein>
    <recommendedName>
        <fullName evidence="3">Cation-transporting ATPase</fullName>
    </recommendedName>
</protein>
<proteinExistence type="predicted"/>
<reference evidence="2" key="1">
    <citation type="submission" date="2020-06" db="EMBL/GenBank/DDBJ databases">
        <authorList>
            <person name="Li T."/>
            <person name="Hu X."/>
            <person name="Zhang T."/>
            <person name="Song X."/>
            <person name="Zhang H."/>
            <person name="Dai N."/>
            <person name="Sheng W."/>
            <person name="Hou X."/>
            <person name="Wei L."/>
        </authorList>
    </citation>
    <scope>NUCLEOTIDE SEQUENCE</scope>
    <source>
        <strain evidence="2">G02</strain>
        <tissue evidence="2">Leaf</tissue>
    </source>
</reference>
<sequence length="559" mass="61675">MNRVLCFDLKVLVGQKRGILEVEETSDSSHKRVKMRDLESVFLSEDKEKTEKMNSGVAQAGRGVSNTVQPDADSDSRTLDLNENVGSVNCTVGDDAPACECDKLRNSGKERDDGATKGRRFDLDLNAEDISSSINDPFYPYKSYEHLKSRDDSECGSSVGPLDERDSMRVWKGLKQNNYMSALHGAVPMPVPKPRGRKKFNNDMMKKKIELAKKEQVDRFARVAAPSGLLNGLNPGIINHVRNSKQVHSIIEALVRSERNENRLSASKKCNQIKSGLQELTARKEFGDVHRSGTNTSGFNHGDTLIGRRQMGDNALFSKSVYPSTEVSRGNGGSCTGHTRNFSWMPSQCNVENEDDKLALNLSSSAKVATGDTSCLSNEESADLSSVTSLSVKAANVASQWLELLNQDIRGRLAALKRSKKRVRSVITTELPLLMSREFSSNLDKEAYTTTFCHPDQATADAHSVRWSTLFSQMDKALSDEESHLESWLNQVKEMQLHCEKGLYKNSLSHASLQTGPTGNDNRSGEADNSDNDLAIRAAAASIYSTCNFLLSMENLPCC</sequence>
<reference evidence="2" key="2">
    <citation type="journal article" date="2024" name="Plant">
        <title>Genomic evolution and insights into agronomic trait innovations of Sesamum species.</title>
        <authorList>
            <person name="Miao H."/>
            <person name="Wang L."/>
            <person name="Qu L."/>
            <person name="Liu H."/>
            <person name="Sun Y."/>
            <person name="Le M."/>
            <person name="Wang Q."/>
            <person name="Wei S."/>
            <person name="Zheng Y."/>
            <person name="Lin W."/>
            <person name="Duan Y."/>
            <person name="Cao H."/>
            <person name="Xiong S."/>
            <person name="Wang X."/>
            <person name="Wei L."/>
            <person name="Li C."/>
            <person name="Ma Q."/>
            <person name="Ju M."/>
            <person name="Zhao R."/>
            <person name="Li G."/>
            <person name="Mu C."/>
            <person name="Tian Q."/>
            <person name="Mei H."/>
            <person name="Zhang T."/>
            <person name="Gao T."/>
            <person name="Zhang H."/>
        </authorList>
    </citation>
    <scope>NUCLEOTIDE SEQUENCE</scope>
    <source>
        <strain evidence="2">G02</strain>
    </source>
</reference>
<feature type="region of interest" description="Disordered" evidence="1">
    <location>
        <begin position="49"/>
        <end position="80"/>
    </location>
</feature>
<name>A0AAW2KDU5_SESRA</name>
<evidence type="ECO:0008006" key="3">
    <source>
        <dbReference type="Google" id="ProtNLM"/>
    </source>
</evidence>
<dbReference type="EMBL" id="JACGWJ010000029">
    <property type="protein sequence ID" value="KAL0303970.1"/>
    <property type="molecule type" value="Genomic_DNA"/>
</dbReference>
<comment type="caution">
    <text evidence="2">The sequence shown here is derived from an EMBL/GenBank/DDBJ whole genome shotgun (WGS) entry which is preliminary data.</text>
</comment>
<gene>
    <name evidence="2" type="ORF">Sradi_6265100</name>
</gene>
<dbReference type="PANTHER" id="PTHR33924">
    <property type="entry name" value="CATION-TRANSPORTING ATPASE"/>
    <property type="match status" value="1"/>
</dbReference>
<evidence type="ECO:0000256" key="1">
    <source>
        <dbReference type="SAM" id="MobiDB-lite"/>
    </source>
</evidence>
<feature type="region of interest" description="Disordered" evidence="1">
    <location>
        <begin position="510"/>
        <end position="529"/>
    </location>
</feature>
<organism evidence="2">
    <name type="scientific">Sesamum radiatum</name>
    <name type="common">Black benniseed</name>
    <dbReference type="NCBI Taxonomy" id="300843"/>
    <lineage>
        <taxon>Eukaryota</taxon>
        <taxon>Viridiplantae</taxon>
        <taxon>Streptophyta</taxon>
        <taxon>Embryophyta</taxon>
        <taxon>Tracheophyta</taxon>
        <taxon>Spermatophyta</taxon>
        <taxon>Magnoliopsida</taxon>
        <taxon>eudicotyledons</taxon>
        <taxon>Gunneridae</taxon>
        <taxon>Pentapetalae</taxon>
        <taxon>asterids</taxon>
        <taxon>lamiids</taxon>
        <taxon>Lamiales</taxon>
        <taxon>Pedaliaceae</taxon>
        <taxon>Sesamum</taxon>
    </lineage>
</organism>
<feature type="compositionally biased region" description="Polar residues" evidence="1">
    <location>
        <begin position="510"/>
        <end position="522"/>
    </location>
</feature>
<dbReference type="AlphaFoldDB" id="A0AAW2KDU5"/>
<dbReference type="PANTHER" id="PTHR33924:SF5">
    <property type="entry name" value="CATION-TRANSPORTING ATPASE"/>
    <property type="match status" value="1"/>
</dbReference>
<evidence type="ECO:0000313" key="2">
    <source>
        <dbReference type="EMBL" id="KAL0303970.1"/>
    </source>
</evidence>
<accession>A0AAW2KDU5</accession>